<evidence type="ECO:0000256" key="3">
    <source>
        <dbReference type="ARBA" id="ARBA00022448"/>
    </source>
</evidence>
<keyword evidence="13" id="KW-1185">Reference proteome</keyword>
<feature type="transmembrane region" description="Helical" evidence="9">
    <location>
        <begin position="447"/>
        <end position="469"/>
    </location>
</feature>
<evidence type="ECO:0000256" key="2">
    <source>
        <dbReference type="ARBA" id="ARBA00008869"/>
    </source>
</evidence>
<feature type="transmembrane region" description="Helical" evidence="9">
    <location>
        <begin position="481"/>
        <end position="498"/>
    </location>
</feature>
<accession>A0A814X718</accession>
<keyword evidence="7 9" id="KW-1133">Transmembrane helix</keyword>
<dbReference type="InterPro" id="IPR003439">
    <property type="entry name" value="ABC_transporter-like_ATP-bd"/>
</dbReference>
<evidence type="ECO:0000313" key="13">
    <source>
        <dbReference type="Proteomes" id="UP000663829"/>
    </source>
</evidence>
<keyword evidence="5" id="KW-0547">Nucleotide-binding</keyword>
<comment type="similarity">
    <text evidence="2">Belongs to the ABC transporter superfamily. ABCA family.</text>
</comment>
<name>A0A814X718_9BILA</name>
<dbReference type="CDD" id="cd03263">
    <property type="entry name" value="ABC_subfamily_A"/>
    <property type="match status" value="1"/>
</dbReference>
<dbReference type="InterPro" id="IPR027417">
    <property type="entry name" value="P-loop_NTPase"/>
</dbReference>
<dbReference type="InterPro" id="IPR056264">
    <property type="entry name" value="R2_ABCA1-4-like"/>
</dbReference>
<keyword evidence="4 9" id="KW-0812">Transmembrane</keyword>
<evidence type="ECO:0000256" key="5">
    <source>
        <dbReference type="ARBA" id="ARBA00022741"/>
    </source>
</evidence>
<evidence type="ECO:0000256" key="7">
    <source>
        <dbReference type="ARBA" id="ARBA00022989"/>
    </source>
</evidence>
<dbReference type="GO" id="GO:0016887">
    <property type="term" value="F:ATP hydrolysis activity"/>
    <property type="evidence" value="ECO:0007669"/>
    <property type="project" value="InterPro"/>
</dbReference>
<feature type="transmembrane region" description="Helical" evidence="9">
    <location>
        <begin position="574"/>
        <end position="594"/>
    </location>
</feature>
<dbReference type="PANTHER" id="PTHR19229">
    <property type="entry name" value="ATP-BINDING CASSETTE TRANSPORTER SUBFAMILY A ABCA"/>
    <property type="match status" value="1"/>
</dbReference>
<feature type="transmembrane region" description="Helical" evidence="9">
    <location>
        <begin position="270"/>
        <end position="289"/>
    </location>
</feature>
<feature type="domain" description="ABC transporter" evidence="10">
    <location>
        <begin position="743"/>
        <end position="974"/>
    </location>
</feature>
<evidence type="ECO:0000256" key="4">
    <source>
        <dbReference type="ARBA" id="ARBA00022692"/>
    </source>
</evidence>
<dbReference type="Proteomes" id="UP000663829">
    <property type="component" value="Unassembled WGS sequence"/>
</dbReference>
<dbReference type="PANTHER" id="PTHR19229:SF250">
    <property type="entry name" value="ABC TRANSPORTER DOMAIN-CONTAINING PROTEIN-RELATED"/>
    <property type="match status" value="1"/>
</dbReference>
<feature type="transmembrane region" description="Helical" evidence="9">
    <location>
        <begin position="656"/>
        <end position="678"/>
    </location>
</feature>
<dbReference type="Pfam" id="PF12698">
    <property type="entry name" value="ABC2_membrane_3"/>
    <property type="match status" value="1"/>
</dbReference>
<evidence type="ECO:0000313" key="12">
    <source>
        <dbReference type="EMBL" id="CAF3974993.1"/>
    </source>
</evidence>
<dbReference type="GO" id="GO:0140359">
    <property type="term" value="F:ABC-type transporter activity"/>
    <property type="evidence" value="ECO:0007669"/>
    <property type="project" value="InterPro"/>
</dbReference>
<keyword evidence="3" id="KW-0813">Transport</keyword>
<dbReference type="PROSITE" id="PS50893">
    <property type="entry name" value="ABC_TRANSPORTER_2"/>
    <property type="match status" value="1"/>
</dbReference>
<dbReference type="Proteomes" id="UP000681722">
    <property type="component" value="Unassembled WGS sequence"/>
</dbReference>
<dbReference type="AlphaFoldDB" id="A0A814X718"/>
<reference evidence="11" key="1">
    <citation type="submission" date="2021-02" db="EMBL/GenBank/DDBJ databases">
        <authorList>
            <person name="Nowell W R."/>
        </authorList>
    </citation>
    <scope>NUCLEOTIDE SEQUENCE</scope>
</reference>
<dbReference type="Pfam" id="PF00005">
    <property type="entry name" value="ABC_tran"/>
    <property type="match status" value="2"/>
</dbReference>
<dbReference type="InterPro" id="IPR013525">
    <property type="entry name" value="ABC2_TM"/>
</dbReference>
<dbReference type="EMBL" id="CAJOBC010008941">
    <property type="protein sequence ID" value="CAF3974993.1"/>
    <property type="molecule type" value="Genomic_DNA"/>
</dbReference>
<dbReference type="OrthoDB" id="10255969at2759"/>
<comment type="caution">
    <text evidence="11">The sequence shown here is derived from an EMBL/GenBank/DDBJ whole genome shotgun (WGS) entry which is preliminary data.</text>
</comment>
<gene>
    <name evidence="11" type="ORF">GPM918_LOCUS24209</name>
    <name evidence="12" type="ORF">SRO942_LOCUS24208</name>
</gene>
<evidence type="ECO:0000259" key="10">
    <source>
        <dbReference type="PROSITE" id="PS50893"/>
    </source>
</evidence>
<keyword evidence="8 9" id="KW-0472">Membrane</keyword>
<feature type="transmembrane region" description="Helical" evidence="9">
    <location>
        <begin position="504"/>
        <end position="525"/>
    </location>
</feature>
<dbReference type="GO" id="GO:0005319">
    <property type="term" value="F:lipid transporter activity"/>
    <property type="evidence" value="ECO:0007669"/>
    <property type="project" value="TreeGrafter"/>
</dbReference>
<proteinExistence type="inferred from homology"/>
<dbReference type="FunFam" id="3.40.50.300:FF:000335">
    <property type="entry name" value="ATP binding cassette subfamily A member 5"/>
    <property type="match status" value="1"/>
</dbReference>
<evidence type="ECO:0000313" key="11">
    <source>
        <dbReference type="EMBL" id="CAF1211010.1"/>
    </source>
</evidence>
<sequence length="1058" mass="121051">YGQTKKHVSANLLKLVNLEQSKDTYCGALSGGMKRRLSIACAFVGDTKIVLLDEPSSGLDPSNRRNLWDWIRRMKEGKTLLLTTHFMEESDALSDRIIILADGKLKAEGTTMKLKEMFGSGYKFIITKRPNVRRTSDEIKQILKRYLSQITIESETPAELVFRSNEQPNSQFIDALKQLDQMKLDNQILDYGLQNSTMDDVFFKITQENTDSTLNDKVTTVDVETINDQCRQVFKYNKNKSNTNIGFIRYYLSQIMGLLVKTIRVRYRRWVLTLIILLLPIIYQLYFGLDGRKTKQAGLIKMNPNLLQPQTMMISVDDNDSKYLNALKALGGAKTKFDQRSLTIEDMNEEIQKMREKKPYTYTDYYVAVKVPTGSLPSTFKMQALSSNLIGGYEILTLATNTFYRYLINDTQASIETTLVYKKGANFTSDDLTISNILDFFNILSCFIQFIPITLFLDLCVYYLIYLYTTTFLISERKDQFLSLIYISGLHPIVYWLFNYLFDILMCTLWFCYLLIVYVIFNAIFKDDSQDQQLQTLQFEDPFIMRKKFYPLTLLISIPTLPFVYLMTKVFKSDILGGIAIFAGLVIIHILSLIRGITRMISKIEALNLSLYWIMNALFPSINAQVLVTRILSDGSQFCRVARLGTFTLPFEGDGYLWINILLFVIHCLVLFFLLVSIDSGLIKFSFRNCFSSQQFKEFDSKSIDEDVLAERQRILAKDKFNQSNNNTRNSITTESSKDIDHLIVKDLVKYYPRKHVVAVNHLTFGAKRGECFGLLGYNGAGKTTTFRIIVGEESPTLGTSYIDKQNTRKCIKTTDSIGYCPQQNCDMEFLTVQDCLYLLARIRAIPSEHINNVVSQMASLFLLEPFLKNYIQELSGGTKRRLHAALALIGPPKVAILDEPSTGVDPYSRRQMREVFLNAVKSKLTIILTSHSMDECDTLCNRLGIMVNGQLSCIGNIQHLKSKFGKGYTIDIKINAIYNGTGINEILLYFQRHLRLDAVLKESTLLTGVFQVTNTTPAQLFEILEQNKTQFNIETYSISQSTLEQIFLSFGKHIMDT</sequence>
<evidence type="ECO:0000256" key="6">
    <source>
        <dbReference type="ARBA" id="ARBA00022840"/>
    </source>
</evidence>
<dbReference type="SMART" id="SM00382">
    <property type="entry name" value="AAA"/>
    <property type="match status" value="2"/>
</dbReference>
<dbReference type="Pfam" id="PF23321">
    <property type="entry name" value="R1_ABCA1"/>
    <property type="match status" value="1"/>
</dbReference>
<dbReference type="InterPro" id="IPR026082">
    <property type="entry name" value="ABCA"/>
</dbReference>
<protein>
    <recommendedName>
        <fullName evidence="10">ABC transporter domain-containing protein</fullName>
    </recommendedName>
</protein>
<dbReference type="GO" id="GO:0016020">
    <property type="term" value="C:membrane"/>
    <property type="evidence" value="ECO:0007669"/>
    <property type="project" value="UniProtKB-SubCell"/>
</dbReference>
<dbReference type="EMBL" id="CAJNOQ010008940">
    <property type="protein sequence ID" value="CAF1211010.1"/>
    <property type="molecule type" value="Genomic_DNA"/>
</dbReference>
<evidence type="ECO:0000256" key="9">
    <source>
        <dbReference type="SAM" id="Phobius"/>
    </source>
</evidence>
<feature type="non-terminal residue" evidence="11">
    <location>
        <position position="1"/>
    </location>
</feature>
<dbReference type="Gene3D" id="3.40.50.300">
    <property type="entry name" value="P-loop containing nucleotide triphosphate hydrolases"/>
    <property type="match status" value="2"/>
</dbReference>
<dbReference type="InterPro" id="IPR003593">
    <property type="entry name" value="AAA+_ATPase"/>
</dbReference>
<evidence type="ECO:0000256" key="8">
    <source>
        <dbReference type="ARBA" id="ARBA00023136"/>
    </source>
</evidence>
<feature type="transmembrane region" description="Helical" evidence="9">
    <location>
        <begin position="549"/>
        <end position="568"/>
    </location>
</feature>
<feature type="transmembrane region" description="Helical" evidence="9">
    <location>
        <begin position="606"/>
        <end position="628"/>
    </location>
</feature>
<evidence type="ECO:0000256" key="1">
    <source>
        <dbReference type="ARBA" id="ARBA00004141"/>
    </source>
</evidence>
<keyword evidence="6" id="KW-0067">ATP-binding</keyword>
<dbReference type="SUPFAM" id="SSF52540">
    <property type="entry name" value="P-loop containing nucleoside triphosphate hydrolases"/>
    <property type="match status" value="2"/>
</dbReference>
<dbReference type="GO" id="GO:0005524">
    <property type="term" value="F:ATP binding"/>
    <property type="evidence" value="ECO:0007669"/>
    <property type="project" value="UniProtKB-KW"/>
</dbReference>
<comment type="subcellular location">
    <subcellularLocation>
        <location evidence="1">Membrane</location>
        <topology evidence="1">Multi-pass membrane protein</topology>
    </subcellularLocation>
</comment>
<organism evidence="11 13">
    <name type="scientific">Didymodactylos carnosus</name>
    <dbReference type="NCBI Taxonomy" id="1234261"/>
    <lineage>
        <taxon>Eukaryota</taxon>
        <taxon>Metazoa</taxon>
        <taxon>Spiralia</taxon>
        <taxon>Gnathifera</taxon>
        <taxon>Rotifera</taxon>
        <taxon>Eurotatoria</taxon>
        <taxon>Bdelloidea</taxon>
        <taxon>Philodinida</taxon>
        <taxon>Philodinidae</taxon>
        <taxon>Didymodactylos</taxon>
    </lineage>
</organism>